<organism evidence="3 4">
    <name type="scientific">Klenkia taihuensis</name>
    <dbReference type="NCBI Taxonomy" id="1225127"/>
    <lineage>
        <taxon>Bacteria</taxon>
        <taxon>Bacillati</taxon>
        <taxon>Actinomycetota</taxon>
        <taxon>Actinomycetes</taxon>
        <taxon>Geodermatophilales</taxon>
        <taxon>Geodermatophilaceae</taxon>
        <taxon>Klenkia</taxon>
    </lineage>
</organism>
<dbReference type="Pfam" id="PF04909">
    <property type="entry name" value="Amidohydro_2"/>
    <property type="match status" value="1"/>
</dbReference>
<dbReference type="GO" id="GO:0016787">
    <property type="term" value="F:hydrolase activity"/>
    <property type="evidence" value="ECO:0007669"/>
    <property type="project" value="InterPro"/>
</dbReference>
<evidence type="ECO:0000313" key="3">
    <source>
        <dbReference type="EMBL" id="SFD65303.1"/>
    </source>
</evidence>
<dbReference type="SUPFAM" id="SSF51556">
    <property type="entry name" value="Metallo-dependent hydrolases"/>
    <property type="match status" value="1"/>
</dbReference>
<dbReference type="OrthoDB" id="5450317at2"/>
<dbReference type="EMBL" id="FOMD01000005">
    <property type="protein sequence ID" value="SFD65303.1"/>
    <property type="molecule type" value="Genomic_DNA"/>
</dbReference>
<gene>
    <name evidence="3" type="ORF">SAMN05661030_3900</name>
</gene>
<reference evidence="4" key="1">
    <citation type="submission" date="2016-10" db="EMBL/GenBank/DDBJ databases">
        <authorList>
            <person name="Varghese N."/>
            <person name="Submissions S."/>
        </authorList>
    </citation>
    <scope>NUCLEOTIDE SEQUENCE [LARGE SCALE GENOMIC DNA]</scope>
    <source>
        <strain evidence="4">DSM 45962</strain>
    </source>
</reference>
<evidence type="ECO:0000256" key="1">
    <source>
        <dbReference type="ARBA" id="ARBA00038310"/>
    </source>
</evidence>
<dbReference type="PANTHER" id="PTHR43569:SF2">
    <property type="entry name" value="AMIDOHYDROLASE-RELATED DOMAIN-CONTAINING PROTEIN"/>
    <property type="match status" value="1"/>
</dbReference>
<dbReference type="Proteomes" id="UP000199022">
    <property type="component" value="Unassembled WGS sequence"/>
</dbReference>
<dbReference type="AlphaFoldDB" id="A0A1I1U983"/>
<dbReference type="STRING" id="1225127.SAMN05661030_3900"/>
<dbReference type="Gene3D" id="3.20.20.140">
    <property type="entry name" value="Metal-dependent hydrolases"/>
    <property type="match status" value="1"/>
</dbReference>
<evidence type="ECO:0000313" key="4">
    <source>
        <dbReference type="Proteomes" id="UP000199022"/>
    </source>
</evidence>
<sequence>MSGTDPDAAQALPLLDTHAHIWSRARTPQPWIEPATMAPLDRDFDVTDLAAAQRAAGITEGAVLVQSAHDPAETGDLLAAVDGLVVRGVVGWVDLRADLDLQLESWGPDARHLVGVRHLAHQDPDPWALLADERRRSFAALAGHELPVDLVLRPEQLRPVGVELARRHPGTLLVLDHLGNPPLADEQAFAGWRRALAEFAAHPNTTVKLSGIALHAADHADPESMRDAVDHALGCFGAERTMFGSDWPVVELAGGARTWTSTVRALTQQLSRSERRAVFSEVGRRIYRLGGRRAAP</sequence>
<protein>
    <submittedName>
        <fullName evidence="3">L-fuconolactonase</fullName>
    </submittedName>
</protein>
<feature type="domain" description="Amidohydrolase-related" evidence="2">
    <location>
        <begin position="16"/>
        <end position="289"/>
    </location>
</feature>
<accession>A0A1I1U983</accession>
<dbReference type="RefSeq" id="WP_091563539.1">
    <property type="nucleotide sequence ID" value="NZ_BNAC01000001.1"/>
</dbReference>
<dbReference type="PANTHER" id="PTHR43569">
    <property type="entry name" value="AMIDOHYDROLASE"/>
    <property type="match status" value="1"/>
</dbReference>
<proteinExistence type="inferred from homology"/>
<name>A0A1I1U983_9ACTN</name>
<dbReference type="InterPro" id="IPR032466">
    <property type="entry name" value="Metal_Hydrolase"/>
</dbReference>
<dbReference type="InterPro" id="IPR052350">
    <property type="entry name" value="Metallo-dep_Lactonases"/>
</dbReference>
<dbReference type="InterPro" id="IPR006680">
    <property type="entry name" value="Amidohydro-rel"/>
</dbReference>
<keyword evidence="4" id="KW-1185">Reference proteome</keyword>
<evidence type="ECO:0000259" key="2">
    <source>
        <dbReference type="Pfam" id="PF04909"/>
    </source>
</evidence>
<comment type="similarity">
    <text evidence="1">Belongs to the metallo-dependent hydrolases superfamily.</text>
</comment>